<feature type="compositionally biased region" description="Basic residues" evidence="2">
    <location>
        <begin position="241"/>
        <end position="267"/>
    </location>
</feature>
<proteinExistence type="predicted"/>
<keyword evidence="3" id="KW-0812">Transmembrane</keyword>
<dbReference type="Proteomes" id="UP000596742">
    <property type="component" value="Unassembled WGS sequence"/>
</dbReference>
<protein>
    <recommendedName>
        <fullName evidence="4">C2H2-type domain-containing protein</fullName>
    </recommendedName>
</protein>
<feature type="domain" description="C2H2-type" evidence="4">
    <location>
        <begin position="224"/>
        <end position="252"/>
    </location>
</feature>
<organism evidence="5 6">
    <name type="scientific">Mytilus galloprovincialis</name>
    <name type="common">Mediterranean mussel</name>
    <dbReference type="NCBI Taxonomy" id="29158"/>
    <lineage>
        <taxon>Eukaryota</taxon>
        <taxon>Metazoa</taxon>
        <taxon>Spiralia</taxon>
        <taxon>Lophotrochozoa</taxon>
        <taxon>Mollusca</taxon>
        <taxon>Bivalvia</taxon>
        <taxon>Autobranchia</taxon>
        <taxon>Pteriomorphia</taxon>
        <taxon>Mytilida</taxon>
        <taxon>Mytiloidea</taxon>
        <taxon>Mytilidae</taxon>
        <taxon>Mytilinae</taxon>
        <taxon>Mytilus</taxon>
    </lineage>
</organism>
<evidence type="ECO:0000313" key="5">
    <source>
        <dbReference type="EMBL" id="VDI77771.1"/>
    </source>
</evidence>
<keyword evidence="1" id="KW-0862">Zinc</keyword>
<keyword evidence="1" id="KW-0479">Metal-binding</keyword>
<keyword evidence="6" id="KW-1185">Reference proteome</keyword>
<dbReference type="OrthoDB" id="6158205at2759"/>
<reference evidence="5" key="1">
    <citation type="submission" date="2018-11" db="EMBL/GenBank/DDBJ databases">
        <authorList>
            <person name="Alioto T."/>
            <person name="Alioto T."/>
        </authorList>
    </citation>
    <scope>NUCLEOTIDE SEQUENCE</scope>
</reference>
<name>A0A8B6HDP8_MYTGA</name>
<evidence type="ECO:0000256" key="3">
    <source>
        <dbReference type="SAM" id="Phobius"/>
    </source>
</evidence>
<keyword evidence="3" id="KW-1133">Transmembrane helix</keyword>
<keyword evidence="1" id="KW-0863">Zinc-finger</keyword>
<feature type="transmembrane region" description="Helical" evidence="3">
    <location>
        <begin position="21"/>
        <end position="41"/>
    </location>
</feature>
<evidence type="ECO:0000313" key="6">
    <source>
        <dbReference type="Proteomes" id="UP000596742"/>
    </source>
</evidence>
<accession>A0A8B6HDP8</accession>
<dbReference type="AlphaFoldDB" id="A0A8B6HDP8"/>
<evidence type="ECO:0000256" key="2">
    <source>
        <dbReference type="SAM" id="MobiDB-lite"/>
    </source>
</evidence>
<feature type="region of interest" description="Disordered" evidence="2">
    <location>
        <begin position="241"/>
        <end position="269"/>
    </location>
</feature>
<dbReference type="EMBL" id="UYJE01009880">
    <property type="protein sequence ID" value="VDI77771.1"/>
    <property type="molecule type" value="Genomic_DNA"/>
</dbReference>
<keyword evidence="3" id="KW-0472">Membrane</keyword>
<evidence type="ECO:0000259" key="4">
    <source>
        <dbReference type="PROSITE" id="PS50157"/>
    </source>
</evidence>
<dbReference type="InterPro" id="IPR013087">
    <property type="entry name" value="Znf_C2H2_type"/>
</dbReference>
<evidence type="ECO:0000256" key="1">
    <source>
        <dbReference type="PROSITE-ProRule" id="PRU00042"/>
    </source>
</evidence>
<dbReference type="PROSITE" id="PS50157">
    <property type="entry name" value="ZINC_FINGER_C2H2_2"/>
    <property type="match status" value="1"/>
</dbReference>
<sequence>MGTMCKLCAWCKKAFNNLPDYILIITFLIYLSSGVSSQFSVDLQSRIQSARNNSCVNCKRILDISIAEKRRLDILLKRIKDRLGIEPIRKVAQETNAKPRDSQYVQPKYTYPETSEIVSFPEKQDNTTGKNILLFTIDVRNNPGPLEAIKAHLWILVKQRKQGRTRGKKIWLRVSQINDTNNTNQYLTCIRTRVKKTRWQKIALPVTLIQSMIDNHEHALKLKISCKKCGKMVRLVLQRKRHRKRRHKGKNKTHKNRITRKRRNRRLKNNDSVQPFLVISTRYKYKLKLM</sequence>
<dbReference type="PROSITE" id="PS00028">
    <property type="entry name" value="ZINC_FINGER_C2H2_1"/>
    <property type="match status" value="1"/>
</dbReference>
<comment type="caution">
    <text evidence="5">The sequence shown here is derived from an EMBL/GenBank/DDBJ whole genome shotgun (WGS) entry which is preliminary data.</text>
</comment>
<gene>
    <name evidence="5" type="ORF">MGAL_10B089257</name>
</gene>
<dbReference type="GO" id="GO:0008270">
    <property type="term" value="F:zinc ion binding"/>
    <property type="evidence" value="ECO:0007669"/>
    <property type="project" value="UniProtKB-KW"/>
</dbReference>